<evidence type="ECO:0000313" key="6">
    <source>
        <dbReference type="EMBL" id="RBP52917.1"/>
    </source>
</evidence>
<protein>
    <submittedName>
        <fullName evidence="6">DNA-binding transcriptional LysR family regulator</fullName>
    </submittedName>
</protein>
<dbReference type="SUPFAM" id="SSF53850">
    <property type="entry name" value="Periplasmic binding protein-like II"/>
    <property type="match status" value="1"/>
</dbReference>
<keyword evidence="2" id="KW-0805">Transcription regulation</keyword>
<dbReference type="Proteomes" id="UP000253083">
    <property type="component" value="Unassembled WGS sequence"/>
</dbReference>
<dbReference type="InterPro" id="IPR036388">
    <property type="entry name" value="WH-like_DNA-bd_sf"/>
</dbReference>
<dbReference type="OrthoDB" id="5526340at2"/>
<dbReference type="Pfam" id="PF00126">
    <property type="entry name" value="HTH_1"/>
    <property type="match status" value="1"/>
</dbReference>
<evidence type="ECO:0000256" key="2">
    <source>
        <dbReference type="ARBA" id="ARBA00023015"/>
    </source>
</evidence>
<dbReference type="GO" id="GO:0043565">
    <property type="term" value="F:sequence-specific DNA binding"/>
    <property type="evidence" value="ECO:0007669"/>
    <property type="project" value="TreeGrafter"/>
</dbReference>
<comment type="similarity">
    <text evidence="1">Belongs to the LysR transcriptional regulatory family.</text>
</comment>
<dbReference type="InterPro" id="IPR005119">
    <property type="entry name" value="LysR_subst-bd"/>
</dbReference>
<sequence>MSSDSKYYELSKRIPSRKSIPPFESLRAFDAVARLGGIRKAAHALLRNHAVVSRHLKAVEEWTGCALVDRTPGGVVLTEEGRIYHLQITQALDLISEATIALMKRCSDDSLQVWCMSGFAVHWMARHLRAFENANPGVHLELRSTGEEPDFTRHEADVNIRIYRANEKSSNLPPGMKSQRIARPHIIPVASPEFLADCGDIRVPEDLLKHQLLREDSFGNWQYWFQENNVEDVDELDGVKLWDGHMTLAAARHGRGIALTNNLIAVNDIASGRLVEIGADNDLFKPVSLGSYHFIARADRWDVPSISRFRNWVISTLQSEFKG</sequence>
<dbReference type="PROSITE" id="PS50931">
    <property type="entry name" value="HTH_LYSR"/>
    <property type="match status" value="1"/>
</dbReference>
<keyword evidence="3 6" id="KW-0238">DNA-binding</keyword>
<dbReference type="SUPFAM" id="SSF46785">
    <property type="entry name" value="Winged helix' DNA-binding domain"/>
    <property type="match status" value="1"/>
</dbReference>
<keyword evidence="7" id="KW-1185">Reference proteome</keyword>
<dbReference type="RefSeq" id="WP_113952526.1">
    <property type="nucleotide sequence ID" value="NZ_QNRT01000001.1"/>
</dbReference>
<reference evidence="6 7" key="1">
    <citation type="submission" date="2018-06" db="EMBL/GenBank/DDBJ databases">
        <title>Genomic Encyclopedia of Type Strains, Phase IV (KMG-IV): sequencing the most valuable type-strain genomes for metagenomic binning, comparative biology and taxonomic classification.</title>
        <authorList>
            <person name="Goeker M."/>
        </authorList>
    </citation>
    <scope>NUCLEOTIDE SEQUENCE [LARGE SCALE GENOMIC DNA]</scope>
    <source>
        <strain evidence="6 7">DSM 24032</strain>
    </source>
</reference>
<evidence type="ECO:0000313" key="7">
    <source>
        <dbReference type="Proteomes" id="UP000253083"/>
    </source>
</evidence>
<name>A0A395JN67_9GAMM</name>
<dbReference type="InterPro" id="IPR058163">
    <property type="entry name" value="LysR-type_TF_proteobact-type"/>
</dbReference>
<gene>
    <name evidence="6" type="ORF">DFR28_101301</name>
</gene>
<feature type="domain" description="HTH lysR-type" evidence="5">
    <location>
        <begin position="21"/>
        <end position="78"/>
    </location>
</feature>
<accession>A0A395JN67</accession>
<dbReference type="Gene3D" id="1.10.10.10">
    <property type="entry name" value="Winged helix-like DNA-binding domain superfamily/Winged helix DNA-binding domain"/>
    <property type="match status" value="1"/>
</dbReference>
<comment type="caution">
    <text evidence="6">The sequence shown here is derived from an EMBL/GenBank/DDBJ whole genome shotgun (WGS) entry which is preliminary data.</text>
</comment>
<dbReference type="AlphaFoldDB" id="A0A395JN67"/>
<evidence type="ECO:0000256" key="3">
    <source>
        <dbReference type="ARBA" id="ARBA00023125"/>
    </source>
</evidence>
<dbReference type="FunCoup" id="A0A395JN67">
    <property type="interactions" value="29"/>
</dbReference>
<evidence type="ECO:0000259" key="5">
    <source>
        <dbReference type="PROSITE" id="PS50931"/>
    </source>
</evidence>
<dbReference type="Pfam" id="PF03466">
    <property type="entry name" value="LysR_substrate"/>
    <property type="match status" value="1"/>
</dbReference>
<dbReference type="GO" id="GO:0003700">
    <property type="term" value="F:DNA-binding transcription factor activity"/>
    <property type="evidence" value="ECO:0007669"/>
    <property type="project" value="InterPro"/>
</dbReference>
<dbReference type="EMBL" id="QNRT01000001">
    <property type="protein sequence ID" value="RBP52917.1"/>
    <property type="molecule type" value="Genomic_DNA"/>
</dbReference>
<evidence type="ECO:0000256" key="1">
    <source>
        <dbReference type="ARBA" id="ARBA00009437"/>
    </source>
</evidence>
<dbReference type="PANTHER" id="PTHR30537:SF74">
    <property type="entry name" value="HTH-TYPE TRANSCRIPTIONAL REGULATOR TRPI"/>
    <property type="match status" value="1"/>
</dbReference>
<dbReference type="GO" id="GO:0006351">
    <property type="term" value="P:DNA-templated transcription"/>
    <property type="evidence" value="ECO:0007669"/>
    <property type="project" value="TreeGrafter"/>
</dbReference>
<dbReference type="InterPro" id="IPR000847">
    <property type="entry name" value="LysR_HTH_N"/>
</dbReference>
<evidence type="ECO:0000256" key="4">
    <source>
        <dbReference type="ARBA" id="ARBA00023163"/>
    </source>
</evidence>
<organism evidence="6 7">
    <name type="scientific">Arenicella xantha</name>
    <dbReference type="NCBI Taxonomy" id="644221"/>
    <lineage>
        <taxon>Bacteria</taxon>
        <taxon>Pseudomonadati</taxon>
        <taxon>Pseudomonadota</taxon>
        <taxon>Gammaproteobacteria</taxon>
        <taxon>Arenicellales</taxon>
        <taxon>Arenicellaceae</taxon>
        <taxon>Arenicella</taxon>
    </lineage>
</organism>
<dbReference type="PANTHER" id="PTHR30537">
    <property type="entry name" value="HTH-TYPE TRANSCRIPTIONAL REGULATOR"/>
    <property type="match status" value="1"/>
</dbReference>
<keyword evidence="4" id="KW-0804">Transcription</keyword>
<dbReference type="InParanoid" id="A0A395JN67"/>
<proteinExistence type="inferred from homology"/>
<dbReference type="Gene3D" id="3.40.190.10">
    <property type="entry name" value="Periplasmic binding protein-like II"/>
    <property type="match status" value="2"/>
</dbReference>
<dbReference type="InterPro" id="IPR036390">
    <property type="entry name" value="WH_DNA-bd_sf"/>
</dbReference>